<gene>
    <name evidence="3" type="ORF">ENL70_04420</name>
</gene>
<protein>
    <submittedName>
        <fullName evidence="3">Glycosyltransferase</fullName>
    </submittedName>
</protein>
<dbReference type="AlphaFoldDB" id="A0A7C5PQJ7"/>
<organism evidence="3">
    <name type="scientific">Thermodesulfobium narugense</name>
    <dbReference type="NCBI Taxonomy" id="184064"/>
    <lineage>
        <taxon>Bacteria</taxon>
        <taxon>Pseudomonadati</taxon>
        <taxon>Thermodesulfobiota</taxon>
        <taxon>Thermodesulfobiia</taxon>
        <taxon>Thermodesulfobiales</taxon>
        <taxon>Thermodesulfobiaceae</taxon>
        <taxon>Thermodesulfobium</taxon>
    </lineage>
</organism>
<dbReference type="Pfam" id="PF13489">
    <property type="entry name" value="Methyltransf_23"/>
    <property type="match status" value="1"/>
</dbReference>
<sequence>MPMEVFFSEEYNRYQLYDSLEGLNWELAVVNVHVIKGQVFFDIVLFNKLKNKIAPVFLNTFKENKLLIPSLLKNIDRENLSKIFEQSFTIISSYKDKIRPPNFVIFTENYNYINSLDSGINPHRRSFMGIGNASYLKFILFYKHISEIIRSRNKKEKTLNILDCSCASGYGSIILGSIEKSTVRGADMDAGAVNLANMLNVERGNVSFVNSSMEDLNKFGLKYDYVVSLETIEHVNNPETFLNSAIDLLEKDGTLILSVPHWRYHGSDLNSDHLSNWTPERVKRFFDRFFNRVEVYFTEVVNLEEVLNQDFSFKEEMNKKFIENIFVIARSKDRRDPLAFYIRKKPKRVLFVNHSIPPYEYTGTPLATYSQMQSIRSLGYETAVMIPHPDATTEFKKEVVLNGTKVYKIPFLNWQKTFLDDPFSGYDLRDYLGLVEDVIDDFKPDVIHLGDYVGMTSKIVELFEAKGIPICKEVHAIEELCLKVRPSGGSRDGLCKGPVSPESCASCALIGNYEVNEPFLIRQMSNLIGKLFARFKYINYLYSKFDAVVFPSSSWMKYMMNYLEIGRDKTYVVPIGIDFKCSRKNLAKESALDKERLNFAYFGTVATGKGLGILEKLFQYKELLDKDFNFYIYGRCQDTESEIKVKNLEKITCGKVLYMGEYKRDNLSEILSSVDMGILPYLYESYSIVTRELLYFGIPVISFNTYGIDEIIKDNYNGFLVEVGDVESLKERIIYILNDKELTDKLKSGALNTLIATPQDEARMLDEIYKKIARK</sequence>
<dbReference type="Pfam" id="PF13439">
    <property type="entry name" value="Glyco_transf_4"/>
    <property type="match status" value="1"/>
</dbReference>
<dbReference type="PANTHER" id="PTHR45947:SF3">
    <property type="entry name" value="SULFOQUINOVOSYL TRANSFERASE SQD2"/>
    <property type="match status" value="1"/>
</dbReference>
<dbReference type="SUPFAM" id="SSF53756">
    <property type="entry name" value="UDP-Glycosyltransferase/glycogen phosphorylase"/>
    <property type="match status" value="1"/>
</dbReference>
<dbReference type="SUPFAM" id="SSF53335">
    <property type="entry name" value="S-adenosyl-L-methionine-dependent methyltransferases"/>
    <property type="match status" value="1"/>
</dbReference>
<name>A0A7C5PQJ7_9BACT</name>
<dbReference type="EMBL" id="DRUY01000145">
    <property type="protein sequence ID" value="HHI65774.1"/>
    <property type="molecule type" value="Genomic_DNA"/>
</dbReference>
<dbReference type="GO" id="GO:0016758">
    <property type="term" value="F:hexosyltransferase activity"/>
    <property type="evidence" value="ECO:0007669"/>
    <property type="project" value="TreeGrafter"/>
</dbReference>
<comment type="caution">
    <text evidence="3">The sequence shown here is derived from an EMBL/GenBank/DDBJ whole genome shotgun (WGS) entry which is preliminary data.</text>
</comment>
<dbReference type="InterPro" id="IPR028098">
    <property type="entry name" value="Glyco_trans_4-like_N"/>
</dbReference>
<dbReference type="Pfam" id="PF00534">
    <property type="entry name" value="Glycos_transf_1"/>
    <property type="match status" value="1"/>
</dbReference>
<evidence type="ECO:0000313" key="3">
    <source>
        <dbReference type="EMBL" id="HHI65774.1"/>
    </source>
</evidence>
<dbReference type="InterPro" id="IPR029063">
    <property type="entry name" value="SAM-dependent_MTases_sf"/>
</dbReference>
<dbReference type="PANTHER" id="PTHR45947">
    <property type="entry name" value="SULFOQUINOVOSYL TRANSFERASE SQD2"/>
    <property type="match status" value="1"/>
</dbReference>
<dbReference type="Gene3D" id="3.40.50.2000">
    <property type="entry name" value="Glycogen Phosphorylase B"/>
    <property type="match status" value="2"/>
</dbReference>
<accession>A0A7C5PQJ7</accession>
<keyword evidence="3" id="KW-0808">Transferase</keyword>
<dbReference type="Gene3D" id="3.40.50.150">
    <property type="entry name" value="Vaccinia Virus protein VP39"/>
    <property type="match status" value="1"/>
</dbReference>
<reference evidence="3" key="1">
    <citation type="journal article" date="2020" name="mSystems">
        <title>Genome- and Community-Level Interaction Insights into Carbon Utilization and Element Cycling Functions of Hydrothermarchaeota in Hydrothermal Sediment.</title>
        <authorList>
            <person name="Zhou Z."/>
            <person name="Liu Y."/>
            <person name="Xu W."/>
            <person name="Pan J."/>
            <person name="Luo Z.H."/>
            <person name="Li M."/>
        </authorList>
    </citation>
    <scope>NUCLEOTIDE SEQUENCE [LARGE SCALE GENOMIC DNA]</scope>
    <source>
        <strain evidence="3">SpSt-1019</strain>
    </source>
</reference>
<feature type="domain" description="Glycosyl transferase family 1" evidence="1">
    <location>
        <begin position="583"/>
        <end position="750"/>
    </location>
</feature>
<dbReference type="InterPro" id="IPR001296">
    <property type="entry name" value="Glyco_trans_1"/>
</dbReference>
<dbReference type="InterPro" id="IPR050194">
    <property type="entry name" value="Glycosyltransferase_grp1"/>
</dbReference>
<feature type="domain" description="Glycosyltransferase subfamily 4-like N-terminal" evidence="2">
    <location>
        <begin position="373"/>
        <end position="578"/>
    </location>
</feature>
<proteinExistence type="predicted"/>
<evidence type="ECO:0000259" key="1">
    <source>
        <dbReference type="Pfam" id="PF00534"/>
    </source>
</evidence>
<dbReference type="CDD" id="cd02440">
    <property type="entry name" value="AdoMet_MTases"/>
    <property type="match status" value="1"/>
</dbReference>
<evidence type="ECO:0000259" key="2">
    <source>
        <dbReference type="Pfam" id="PF13439"/>
    </source>
</evidence>